<feature type="region of interest" description="Disordered" evidence="1">
    <location>
        <begin position="393"/>
        <end position="530"/>
    </location>
</feature>
<dbReference type="InterPro" id="IPR052534">
    <property type="entry name" value="Extracell_DNA_Util/SecSys_Comp"/>
</dbReference>
<keyword evidence="2" id="KW-0812">Transmembrane</keyword>
<organism evidence="3 4">
    <name type="scientific">Allofranklinella schreckenbergeri</name>
    <dbReference type="NCBI Taxonomy" id="1076744"/>
    <lineage>
        <taxon>Bacteria</taxon>
        <taxon>Pseudomonadati</taxon>
        <taxon>Pseudomonadota</taxon>
        <taxon>Betaproteobacteria</taxon>
        <taxon>Burkholderiales</taxon>
        <taxon>Comamonadaceae</taxon>
        <taxon>Allofranklinella</taxon>
    </lineage>
</organism>
<evidence type="ECO:0000256" key="2">
    <source>
        <dbReference type="SAM" id="Phobius"/>
    </source>
</evidence>
<keyword evidence="2" id="KW-0472">Membrane</keyword>
<dbReference type="Proteomes" id="UP000267035">
    <property type="component" value="Unassembled WGS sequence"/>
</dbReference>
<dbReference type="PANTHER" id="PTHR40278:SF1">
    <property type="entry name" value="DNA UTILIZATION PROTEIN HOFN"/>
    <property type="match status" value="1"/>
</dbReference>
<gene>
    <name evidence="3" type="ORF">EBQ25_00365</name>
</gene>
<proteinExistence type="predicted"/>
<feature type="compositionally biased region" description="Low complexity" evidence="1">
    <location>
        <begin position="411"/>
        <end position="458"/>
    </location>
</feature>
<dbReference type="AlphaFoldDB" id="A0A3M6QI13"/>
<keyword evidence="2" id="KW-1133">Transmembrane helix</keyword>
<name>A0A3M6QI13_9BURK</name>
<evidence type="ECO:0000313" key="3">
    <source>
        <dbReference type="EMBL" id="RMX02723.1"/>
    </source>
</evidence>
<feature type="transmembrane region" description="Helical" evidence="2">
    <location>
        <begin position="210"/>
        <end position="229"/>
    </location>
</feature>
<protein>
    <recommendedName>
        <fullName evidence="5">Fimbrial assembly protein</fullName>
    </recommendedName>
</protein>
<keyword evidence="4" id="KW-1185">Reference proteome</keyword>
<evidence type="ECO:0000313" key="4">
    <source>
        <dbReference type="Proteomes" id="UP000267035"/>
    </source>
</evidence>
<dbReference type="EMBL" id="RDQL01000001">
    <property type="protein sequence ID" value="RMX02723.1"/>
    <property type="molecule type" value="Genomic_DNA"/>
</dbReference>
<dbReference type="RefSeq" id="WP_122252952.1">
    <property type="nucleotide sequence ID" value="NZ_RDQL01000001.1"/>
</dbReference>
<evidence type="ECO:0008006" key="5">
    <source>
        <dbReference type="Google" id="ProtNLM"/>
    </source>
</evidence>
<evidence type="ECO:0000256" key="1">
    <source>
        <dbReference type="SAM" id="MobiDB-lite"/>
    </source>
</evidence>
<sequence>MSAPSPSTYDSPAANPWELFGLDLRTIGQDWLHAMRQWHQMAPLRWFELKPLVQVLRADRSLAFWQDGRWHPGGGAATAAVAARAVQLPETLLLRRSLQLPDLPDAQVRDAVALDIFSSSPFAQDDVAWGYVQTRTETGLQTMAAFASRTQIAAYLTQVLNAAPASWPAEHSEIWALPAHAGEAVQPIVLQGYGEGLAEQARRRRRMKTWTALAVGAALLGALALTPTLQLRRQALQADAAYNQLVAQTSRLAEERAALTMALERVAQIKQRQAQRVNLAQVLQFLSTLLPADVSLHALEFAHEKADGGQIPGQEADEGSAPMPKPMLKLLGEADNAAAVIQLLSAQEEWVDVRTTQPVQQIPQANKERFTVEMTIAPGAFNTRYSLEALPEAEPAPELQPAPEPSPPVAAPEAEPDAAPSVPPSQAAPSAHPQVVQSPQPTAAAASSAADAPSRTPSNAGVTPMMAPQIAPNALPVSPALAGQPAVPQTTPAEDSDAAQEPLALERAEGDEADGMGGDAGQPDAPEGRP</sequence>
<reference evidence="3 4" key="1">
    <citation type="submission" date="2018-10" db="EMBL/GenBank/DDBJ databases">
        <title>Comamonadaceae CDC group NO-1 genome sequencing and assembly.</title>
        <authorList>
            <person name="Bernier A.-M."/>
            <person name="Bernard K."/>
        </authorList>
    </citation>
    <scope>NUCLEOTIDE SEQUENCE [LARGE SCALE GENOMIC DNA]</scope>
    <source>
        <strain evidence="3 4">NML161473</strain>
    </source>
</reference>
<accession>A0A3M6QI13</accession>
<feature type="compositionally biased region" description="Pro residues" evidence="1">
    <location>
        <begin position="398"/>
        <end position="410"/>
    </location>
</feature>
<comment type="caution">
    <text evidence="3">The sequence shown here is derived from an EMBL/GenBank/DDBJ whole genome shotgun (WGS) entry which is preliminary data.</text>
</comment>
<dbReference type="PANTHER" id="PTHR40278">
    <property type="entry name" value="DNA UTILIZATION PROTEIN HOFN"/>
    <property type="match status" value="1"/>
</dbReference>